<proteinExistence type="predicted"/>
<reference evidence="1 2" key="1">
    <citation type="submission" date="2020-07" db="EMBL/GenBank/DDBJ databases">
        <title>Sequencing the genomes of 1000 actinobacteria strains.</title>
        <authorList>
            <person name="Klenk H.-P."/>
        </authorList>
    </citation>
    <scope>NUCLEOTIDE SEQUENCE [LARGE SCALE GENOMIC DNA]</scope>
    <source>
        <strain evidence="1 2">CXB654</strain>
    </source>
</reference>
<dbReference type="RefSeq" id="WP_281370399.1">
    <property type="nucleotide sequence ID" value="NZ_BAAAYY010000004.1"/>
</dbReference>
<comment type="caution">
    <text evidence="1">The sequence shown here is derived from an EMBL/GenBank/DDBJ whole genome shotgun (WGS) entry which is preliminary data.</text>
</comment>
<name>A0A852TXK8_9ACTN</name>
<organism evidence="1 2">
    <name type="scientific">Spinactinospora alkalitolerans</name>
    <dbReference type="NCBI Taxonomy" id="687207"/>
    <lineage>
        <taxon>Bacteria</taxon>
        <taxon>Bacillati</taxon>
        <taxon>Actinomycetota</taxon>
        <taxon>Actinomycetes</taxon>
        <taxon>Streptosporangiales</taxon>
        <taxon>Nocardiopsidaceae</taxon>
        <taxon>Spinactinospora</taxon>
    </lineage>
</organism>
<sequence length="40" mass="4117">MLLSARATADLLREVLITLGGVSAPPPVVTRGQGRQITTG</sequence>
<dbReference type="AlphaFoldDB" id="A0A852TXK8"/>
<gene>
    <name evidence="1" type="ORF">HDA32_003611</name>
</gene>
<dbReference type="EMBL" id="JACCCC010000001">
    <property type="protein sequence ID" value="NYE48491.1"/>
    <property type="molecule type" value="Genomic_DNA"/>
</dbReference>
<protein>
    <submittedName>
        <fullName evidence="1">Uncharacterized protein</fullName>
    </submittedName>
</protein>
<evidence type="ECO:0000313" key="1">
    <source>
        <dbReference type="EMBL" id="NYE48491.1"/>
    </source>
</evidence>
<dbReference type="Proteomes" id="UP000589036">
    <property type="component" value="Unassembled WGS sequence"/>
</dbReference>
<accession>A0A852TXK8</accession>
<evidence type="ECO:0000313" key="2">
    <source>
        <dbReference type="Proteomes" id="UP000589036"/>
    </source>
</evidence>
<keyword evidence="2" id="KW-1185">Reference proteome</keyword>